<feature type="compositionally biased region" description="Polar residues" evidence="1">
    <location>
        <begin position="428"/>
        <end position="445"/>
    </location>
</feature>
<feature type="compositionally biased region" description="Basic and acidic residues" evidence="1">
    <location>
        <begin position="200"/>
        <end position="210"/>
    </location>
</feature>
<feature type="compositionally biased region" description="Pro residues" evidence="1">
    <location>
        <begin position="123"/>
        <end position="141"/>
    </location>
</feature>
<dbReference type="EMBL" id="LR899010">
    <property type="protein sequence ID" value="CAD7083402.1"/>
    <property type="molecule type" value="Genomic_DNA"/>
</dbReference>
<dbReference type="Proteomes" id="UP000594454">
    <property type="component" value="Chromosome 2"/>
</dbReference>
<dbReference type="AlphaFoldDB" id="A0A7R8UM45"/>
<feature type="compositionally biased region" description="Polar residues" evidence="1">
    <location>
        <begin position="37"/>
        <end position="48"/>
    </location>
</feature>
<feature type="compositionally biased region" description="Low complexity" evidence="1">
    <location>
        <begin position="107"/>
        <end position="122"/>
    </location>
</feature>
<evidence type="ECO:0000256" key="1">
    <source>
        <dbReference type="SAM" id="MobiDB-lite"/>
    </source>
</evidence>
<sequence>MSTSDDNEYIFTRIYLWRIQKSPEKTRLMPPTGGNGTLSPSTEQSCQGSILPPPGGGSTDAMQTSKLERPNSLGPNKISRRMICYHNDHYPEGGGGPPGSTPPPPQGDGQQSLPGHILLSELPEPPIPLSEIGPIPPPPMFSTPSPTLIAGRPHGPGAINEQDYQDYEYDDQDGDHEEIDSDDEYIFTMPQPNPAIDTCRIEEIPAKEPKFNAVPLKSALKKKPEPRKDKTDAPTGGNGTLSPSTEQSCQGSILPPPGGGSTDAMQTSKLERPNSLGPNKISRRMICYHNDHYPEGGGGPPGSTPPPPQGDGQQSLPGHILLSELPEPPIPLSEIGPIPPPPMFSTPSPTLIAGRPHGPGAINEQDYQDYEYDDQDGDHEEIDSDDEYIFTMPQPNPAIDTCRIEEIPAKEPKFNAVPLKSALKKKPGTNSSPGTPTQENNTNSRPLVVRQEANNYSLK</sequence>
<organism evidence="2 3">
    <name type="scientific">Hermetia illucens</name>
    <name type="common">Black soldier fly</name>
    <dbReference type="NCBI Taxonomy" id="343691"/>
    <lineage>
        <taxon>Eukaryota</taxon>
        <taxon>Metazoa</taxon>
        <taxon>Ecdysozoa</taxon>
        <taxon>Arthropoda</taxon>
        <taxon>Hexapoda</taxon>
        <taxon>Insecta</taxon>
        <taxon>Pterygota</taxon>
        <taxon>Neoptera</taxon>
        <taxon>Endopterygota</taxon>
        <taxon>Diptera</taxon>
        <taxon>Brachycera</taxon>
        <taxon>Stratiomyomorpha</taxon>
        <taxon>Stratiomyidae</taxon>
        <taxon>Hermetiinae</taxon>
        <taxon>Hermetia</taxon>
    </lineage>
</organism>
<reference evidence="2 3" key="1">
    <citation type="submission" date="2020-11" db="EMBL/GenBank/DDBJ databases">
        <authorList>
            <person name="Wallbank WR R."/>
            <person name="Pardo Diaz C."/>
            <person name="Kozak K."/>
            <person name="Martin S."/>
            <person name="Jiggins C."/>
            <person name="Moest M."/>
            <person name="Warren A I."/>
            <person name="Generalovic N T."/>
            <person name="Byers J.R.P. K."/>
            <person name="Montejo-Kovacevich G."/>
            <person name="Yen C E."/>
        </authorList>
    </citation>
    <scope>NUCLEOTIDE SEQUENCE [LARGE SCALE GENOMIC DNA]</scope>
</reference>
<name>A0A7R8UM45_HERIL</name>
<feature type="region of interest" description="Disordered" evidence="1">
    <location>
        <begin position="200"/>
        <end position="381"/>
    </location>
</feature>
<evidence type="ECO:0000313" key="2">
    <source>
        <dbReference type="EMBL" id="CAD7083402.1"/>
    </source>
</evidence>
<keyword evidence="3" id="KW-1185">Reference proteome</keyword>
<feature type="compositionally biased region" description="Basic and acidic residues" evidence="1">
    <location>
        <begin position="222"/>
        <end position="232"/>
    </location>
</feature>
<feature type="region of interest" description="Disordered" evidence="1">
    <location>
        <begin position="409"/>
        <end position="459"/>
    </location>
</feature>
<feature type="compositionally biased region" description="Pro residues" evidence="1">
    <location>
        <begin position="326"/>
        <end position="344"/>
    </location>
</feature>
<protein>
    <submittedName>
        <fullName evidence="2">Uncharacterized protein</fullName>
    </submittedName>
</protein>
<proteinExistence type="predicted"/>
<feature type="compositionally biased region" description="Acidic residues" evidence="1">
    <location>
        <begin position="366"/>
        <end position="381"/>
    </location>
</feature>
<evidence type="ECO:0000313" key="3">
    <source>
        <dbReference type="Proteomes" id="UP000594454"/>
    </source>
</evidence>
<feature type="compositionally biased region" description="Polar residues" evidence="1">
    <location>
        <begin position="240"/>
        <end position="251"/>
    </location>
</feature>
<dbReference type="OrthoDB" id="5563016at2759"/>
<gene>
    <name evidence="2" type="ORF">HERILL_LOCUS6366</name>
</gene>
<feature type="compositionally biased region" description="Low complexity" evidence="1">
    <location>
        <begin position="310"/>
        <end position="325"/>
    </location>
</feature>
<dbReference type="InParanoid" id="A0A7R8UM45"/>
<feature type="compositionally biased region" description="Acidic residues" evidence="1">
    <location>
        <begin position="163"/>
        <end position="178"/>
    </location>
</feature>
<feature type="region of interest" description="Disordered" evidence="1">
    <location>
        <begin position="25"/>
        <end position="178"/>
    </location>
</feature>
<accession>A0A7R8UM45</accession>